<evidence type="ECO:0000256" key="4">
    <source>
        <dbReference type="ARBA" id="ARBA00022679"/>
    </source>
</evidence>
<evidence type="ECO:0000256" key="1">
    <source>
        <dbReference type="ARBA" id="ARBA00004173"/>
    </source>
</evidence>
<keyword evidence="5 7" id="KW-0496">Mitochondrion</keyword>
<dbReference type="InterPro" id="IPR029063">
    <property type="entry name" value="SAM-dependent_MTases_sf"/>
</dbReference>
<proteinExistence type="inferred from homology"/>
<dbReference type="Proteomes" id="UP000887540">
    <property type="component" value="Unplaced"/>
</dbReference>
<dbReference type="GO" id="GO:0005739">
    <property type="term" value="C:mitochondrion"/>
    <property type="evidence" value="ECO:0007669"/>
    <property type="project" value="UniProtKB-SubCell"/>
</dbReference>
<evidence type="ECO:0000256" key="5">
    <source>
        <dbReference type="ARBA" id="ARBA00023128"/>
    </source>
</evidence>
<dbReference type="AlphaFoldDB" id="A0A914C2L6"/>
<keyword evidence="8" id="KW-1185">Reference proteome</keyword>
<dbReference type="GO" id="GO:0035243">
    <property type="term" value="F:protein-arginine omega-N symmetric methyltransferase activity"/>
    <property type="evidence" value="ECO:0007669"/>
    <property type="project" value="UniProtKB-EC"/>
</dbReference>
<dbReference type="WBParaSite" id="ACRNAN_Path_1599.g6223.t1">
    <property type="protein sequence ID" value="ACRNAN_Path_1599.g6223.t1"/>
    <property type="gene ID" value="ACRNAN_Path_1599.g6223"/>
</dbReference>
<keyword evidence="3 7" id="KW-0489">Methyltransferase</keyword>
<organism evidence="8 9">
    <name type="scientific">Acrobeloides nanus</name>
    <dbReference type="NCBI Taxonomy" id="290746"/>
    <lineage>
        <taxon>Eukaryota</taxon>
        <taxon>Metazoa</taxon>
        <taxon>Ecdysozoa</taxon>
        <taxon>Nematoda</taxon>
        <taxon>Chromadorea</taxon>
        <taxon>Rhabditida</taxon>
        <taxon>Tylenchina</taxon>
        <taxon>Cephalobomorpha</taxon>
        <taxon>Cephaloboidea</taxon>
        <taxon>Cephalobidae</taxon>
        <taxon>Acrobeloides</taxon>
    </lineage>
</organism>
<evidence type="ECO:0000313" key="8">
    <source>
        <dbReference type="Proteomes" id="UP000887540"/>
    </source>
</evidence>
<dbReference type="PANTHER" id="PTHR12049">
    <property type="entry name" value="PROTEIN ARGININE METHYLTRANSFERASE NDUFAF7, MITOCHONDRIAL"/>
    <property type="match status" value="1"/>
</dbReference>
<dbReference type="PANTHER" id="PTHR12049:SF7">
    <property type="entry name" value="PROTEIN ARGININE METHYLTRANSFERASE NDUFAF7, MITOCHONDRIAL"/>
    <property type="match status" value="1"/>
</dbReference>
<dbReference type="InterPro" id="IPR038375">
    <property type="entry name" value="NDUFAF7_sf"/>
</dbReference>
<dbReference type="GO" id="GO:0032981">
    <property type="term" value="P:mitochondrial respiratory chain complex I assembly"/>
    <property type="evidence" value="ECO:0007669"/>
    <property type="project" value="TreeGrafter"/>
</dbReference>
<protein>
    <recommendedName>
        <fullName evidence="7">Protein arginine methyltransferase NDUFAF7</fullName>
        <ecNumber evidence="7">2.1.1.320</ecNumber>
    </recommendedName>
</protein>
<dbReference type="InterPro" id="IPR003788">
    <property type="entry name" value="NDUFAF7"/>
</dbReference>
<keyword evidence="4 7" id="KW-0808">Transferase</keyword>
<comment type="similarity">
    <text evidence="2 7">Belongs to the NDUFAF7 family.</text>
</comment>
<dbReference type="Pfam" id="PF02636">
    <property type="entry name" value="Methyltransf_28"/>
    <property type="match status" value="1"/>
</dbReference>
<dbReference type="EC" id="2.1.1.320" evidence="7"/>
<dbReference type="SUPFAM" id="SSF53335">
    <property type="entry name" value="S-adenosyl-L-methionine-dependent methyltransferases"/>
    <property type="match status" value="1"/>
</dbReference>
<dbReference type="Gene3D" id="3.40.50.12710">
    <property type="match status" value="1"/>
</dbReference>
<evidence type="ECO:0000256" key="3">
    <source>
        <dbReference type="ARBA" id="ARBA00022603"/>
    </source>
</evidence>
<evidence type="ECO:0000313" key="9">
    <source>
        <dbReference type="WBParaSite" id="ACRNAN_Path_1599.g6223.t1"/>
    </source>
</evidence>
<sequence length="373" mass="42645">MQLVAGSQVGYYAQRLHQDTIFGSTGDFITSPELSQMFGEIIALWCLNELTNTDHRDDWQLLELGPGTGKLMNDLLRVFHRFKESRMSIHLVEISDALIDEQEKLLCGKISNAINDQPWIRTNKTIHGFNIYWYKSLDDVPEKFTVFVANEFLDALPIHQFKRDSKDIWHEVYVNLNEENRLCFMLSKSENLHTKGLIPEYIRNDTNIDEWEVCPQAGLLITQVCERILCDGGFGLFVDYGHDGSRKSLSLRAYKKMNQVNPLSEPGNCDITSDVNFGYLKSLIQDRALVFGPVEQRHFLDELGISLRMKHLLHHCKTTEERDSLTNAFKMLMSSDSGMGSAFKVISIFPQTLKTIIDKRGGAPPGFFSVNKR</sequence>
<evidence type="ECO:0000256" key="2">
    <source>
        <dbReference type="ARBA" id="ARBA00005891"/>
    </source>
</evidence>
<dbReference type="GO" id="GO:0032259">
    <property type="term" value="P:methylation"/>
    <property type="evidence" value="ECO:0007669"/>
    <property type="project" value="UniProtKB-KW"/>
</dbReference>
<evidence type="ECO:0000256" key="6">
    <source>
        <dbReference type="ARBA" id="ARBA00048612"/>
    </source>
</evidence>
<reference evidence="9" key="1">
    <citation type="submission" date="2022-11" db="UniProtKB">
        <authorList>
            <consortium name="WormBaseParasite"/>
        </authorList>
    </citation>
    <scope>IDENTIFICATION</scope>
</reference>
<evidence type="ECO:0000256" key="7">
    <source>
        <dbReference type="RuleBase" id="RU364114"/>
    </source>
</evidence>
<accession>A0A914C2L6</accession>
<name>A0A914C2L6_9BILA</name>
<comment type="subcellular location">
    <subcellularLocation>
        <location evidence="1 7">Mitochondrion</location>
    </subcellularLocation>
</comment>
<comment type="function">
    <text evidence="7">Arginine methyltransferase involved in the assembly or stability of mitochondrial NADH:ubiquinone oxidoreductase complex (complex I).</text>
</comment>
<comment type="catalytic activity">
    <reaction evidence="6 7">
        <text>L-arginyl-[protein] + 2 S-adenosyl-L-methionine = N(omega),N(omega)'-dimethyl-L-arginyl-[protein] + 2 S-adenosyl-L-homocysteine + 2 H(+)</text>
        <dbReference type="Rhea" id="RHEA:48108"/>
        <dbReference type="Rhea" id="RHEA-COMP:10532"/>
        <dbReference type="Rhea" id="RHEA-COMP:11992"/>
        <dbReference type="ChEBI" id="CHEBI:15378"/>
        <dbReference type="ChEBI" id="CHEBI:29965"/>
        <dbReference type="ChEBI" id="CHEBI:57856"/>
        <dbReference type="ChEBI" id="CHEBI:59789"/>
        <dbReference type="ChEBI" id="CHEBI:88221"/>
        <dbReference type="EC" id="2.1.1.320"/>
    </reaction>
</comment>